<dbReference type="EMBL" id="FXAM01000001">
    <property type="protein sequence ID" value="SMF95763.1"/>
    <property type="molecule type" value="Genomic_DNA"/>
</dbReference>
<dbReference type="Proteomes" id="UP000192923">
    <property type="component" value="Unassembled WGS sequence"/>
</dbReference>
<evidence type="ECO:0000256" key="8">
    <source>
        <dbReference type="SAM" id="MobiDB-lite"/>
    </source>
</evidence>
<accession>A0A1Y6D4H8</accession>
<evidence type="ECO:0000256" key="3">
    <source>
        <dbReference type="ARBA" id="ARBA00022679"/>
    </source>
</evidence>
<keyword evidence="3" id="KW-0808">Transferase</keyword>
<dbReference type="GO" id="GO:0071555">
    <property type="term" value="P:cell wall organization"/>
    <property type="evidence" value="ECO:0007669"/>
    <property type="project" value="UniProtKB-UniRule"/>
</dbReference>
<dbReference type="PANTHER" id="PTHR36699:SF1">
    <property type="entry name" value="L,D-TRANSPEPTIDASE YAFK-RELATED"/>
    <property type="match status" value="1"/>
</dbReference>
<dbReference type="PANTHER" id="PTHR36699">
    <property type="entry name" value="LD-TRANSPEPTIDASE"/>
    <property type="match status" value="1"/>
</dbReference>
<dbReference type="GO" id="GO:0008360">
    <property type="term" value="P:regulation of cell shape"/>
    <property type="evidence" value="ECO:0007669"/>
    <property type="project" value="UniProtKB-UniRule"/>
</dbReference>
<comment type="pathway">
    <text evidence="1 7">Cell wall biogenesis; peptidoglycan biosynthesis.</text>
</comment>
<dbReference type="UniPathway" id="UPA00219"/>
<keyword evidence="6 7" id="KW-0961">Cell wall biogenesis/degradation</keyword>
<evidence type="ECO:0000256" key="4">
    <source>
        <dbReference type="ARBA" id="ARBA00022960"/>
    </source>
</evidence>
<dbReference type="RefSeq" id="WP_125468972.1">
    <property type="nucleotide sequence ID" value="NZ_FXAM01000001.1"/>
</dbReference>
<proteinExistence type="inferred from homology"/>
<dbReference type="SUPFAM" id="SSF141523">
    <property type="entry name" value="L,D-transpeptidase catalytic domain-like"/>
    <property type="match status" value="1"/>
</dbReference>
<feature type="domain" description="L,D-TPase catalytic" evidence="9">
    <location>
        <begin position="76"/>
        <end position="206"/>
    </location>
</feature>
<evidence type="ECO:0000256" key="2">
    <source>
        <dbReference type="ARBA" id="ARBA00005992"/>
    </source>
</evidence>
<dbReference type="STRING" id="1760988.SAMN02949497_3137"/>
<dbReference type="GO" id="GO:0009252">
    <property type="term" value="P:peptidoglycan biosynthetic process"/>
    <property type="evidence" value="ECO:0007669"/>
    <property type="project" value="UniProtKB-UniPathway"/>
</dbReference>
<keyword evidence="11" id="KW-1185">Reference proteome</keyword>
<dbReference type="OrthoDB" id="9809748at2"/>
<sequence>MTARWRRTVRALALPGIAVLAWAGRDFFTIGLDRLDLAMHGKYTVEQRLAQFGGDARTRLEPYFMAAGLPFPPQELAFLAFKQERRLEVFARSADGPWRQVRDYPIQGASGRAGPKLREGDRQVPEGLYRVVLLNPNSRFHVSLRLDYPNAWDRKMGLRDGRGDLGSDIMIHGKSVSVGCLAMGDTAAEDLFTLAALTGPERIRVWIGPWDWRGQPRTGLPEDAPAWTAGLYEKLREEIGGIRQAGRLKPPGGPPVRELSPGQRRGSHCPSCRASCSSNCPS</sequence>
<name>A0A1Y6D4H8_9GAMM</name>
<evidence type="ECO:0000256" key="1">
    <source>
        <dbReference type="ARBA" id="ARBA00004752"/>
    </source>
</evidence>
<evidence type="ECO:0000313" key="10">
    <source>
        <dbReference type="EMBL" id="SMF95763.1"/>
    </source>
</evidence>
<dbReference type="PROSITE" id="PS52029">
    <property type="entry name" value="LD_TPASE"/>
    <property type="match status" value="1"/>
</dbReference>
<dbReference type="GO" id="GO:0004180">
    <property type="term" value="F:carboxypeptidase activity"/>
    <property type="evidence" value="ECO:0007669"/>
    <property type="project" value="UniProtKB-ARBA"/>
</dbReference>
<feature type="region of interest" description="Disordered" evidence="8">
    <location>
        <begin position="243"/>
        <end position="282"/>
    </location>
</feature>
<keyword evidence="5 7" id="KW-0573">Peptidoglycan synthesis</keyword>
<dbReference type="CDD" id="cd16913">
    <property type="entry name" value="YkuD_like"/>
    <property type="match status" value="1"/>
</dbReference>
<comment type="similarity">
    <text evidence="2">Belongs to the YkuD family.</text>
</comment>
<feature type="active site" description="Nucleophile" evidence="7">
    <location>
        <position position="180"/>
    </location>
</feature>
<protein>
    <recommendedName>
        <fullName evidence="9">L,D-TPase catalytic domain-containing protein</fullName>
    </recommendedName>
</protein>
<feature type="active site" description="Proton donor/acceptor" evidence="7">
    <location>
        <position position="172"/>
    </location>
</feature>
<reference evidence="10 11" key="1">
    <citation type="submission" date="2016-12" db="EMBL/GenBank/DDBJ databases">
        <authorList>
            <person name="Song W.-J."/>
            <person name="Kurnit D.M."/>
        </authorList>
    </citation>
    <scope>NUCLEOTIDE SEQUENCE [LARGE SCALE GENOMIC DNA]</scope>
    <source>
        <strain evidence="10 11">175</strain>
    </source>
</reference>
<evidence type="ECO:0000256" key="6">
    <source>
        <dbReference type="ARBA" id="ARBA00023316"/>
    </source>
</evidence>
<dbReference type="InterPro" id="IPR005490">
    <property type="entry name" value="LD_TPept_cat_dom"/>
</dbReference>
<dbReference type="AlphaFoldDB" id="A0A1Y6D4H8"/>
<dbReference type="InterPro" id="IPR038063">
    <property type="entry name" value="Transpep_catalytic_dom"/>
</dbReference>
<keyword evidence="4 7" id="KW-0133">Cell shape</keyword>
<evidence type="ECO:0000313" key="11">
    <source>
        <dbReference type="Proteomes" id="UP000192923"/>
    </source>
</evidence>
<evidence type="ECO:0000259" key="9">
    <source>
        <dbReference type="PROSITE" id="PS52029"/>
    </source>
</evidence>
<dbReference type="GO" id="GO:0016740">
    <property type="term" value="F:transferase activity"/>
    <property type="evidence" value="ECO:0007669"/>
    <property type="project" value="UniProtKB-KW"/>
</dbReference>
<dbReference type="Pfam" id="PF03734">
    <property type="entry name" value="YkuD"/>
    <property type="match status" value="1"/>
</dbReference>
<organism evidence="10 11">
    <name type="scientific">Methylomagnum ishizawai</name>
    <dbReference type="NCBI Taxonomy" id="1760988"/>
    <lineage>
        <taxon>Bacteria</taxon>
        <taxon>Pseudomonadati</taxon>
        <taxon>Pseudomonadota</taxon>
        <taxon>Gammaproteobacteria</taxon>
        <taxon>Methylococcales</taxon>
        <taxon>Methylococcaceae</taxon>
        <taxon>Methylomagnum</taxon>
    </lineage>
</organism>
<evidence type="ECO:0000256" key="7">
    <source>
        <dbReference type="PROSITE-ProRule" id="PRU01373"/>
    </source>
</evidence>
<gene>
    <name evidence="10" type="ORF">SAMN02949497_3137</name>
</gene>
<evidence type="ECO:0000256" key="5">
    <source>
        <dbReference type="ARBA" id="ARBA00022984"/>
    </source>
</evidence>